<keyword evidence="4" id="KW-0862">Zinc</keyword>
<evidence type="ECO:0000313" key="9">
    <source>
        <dbReference type="Proteomes" id="UP001489004"/>
    </source>
</evidence>
<protein>
    <recommendedName>
        <fullName evidence="7">C2HC/C3H-type domain-containing protein</fullName>
    </recommendedName>
</protein>
<dbReference type="AlphaFoldDB" id="A0AAW1QF53"/>
<feature type="domain" description="C2HC/C3H-type" evidence="7">
    <location>
        <begin position="137"/>
        <end position="166"/>
    </location>
</feature>
<dbReference type="PANTHER" id="PTHR13555:SF36">
    <property type="entry name" value="ZINC FINGER C2HC DOMAIN-CONTAINING PROTEIN 1B"/>
    <property type="match status" value="1"/>
</dbReference>
<reference evidence="8 9" key="1">
    <citation type="journal article" date="2024" name="Nat. Commun.">
        <title>Phylogenomics reveals the evolutionary origins of lichenization in chlorophyte algae.</title>
        <authorList>
            <person name="Puginier C."/>
            <person name="Libourel C."/>
            <person name="Otte J."/>
            <person name="Skaloud P."/>
            <person name="Haon M."/>
            <person name="Grisel S."/>
            <person name="Petersen M."/>
            <person name="Berrin J.G."/>
            <person name="Delaux P.M."/>
            <person name="Dal Grande F."/>
            <person name="Keller J."/>
        </authorList>
    </citation>
    <scope>NUCLEOTIDE SEQUENCE [LARGE SCALE GENOMIC DNA]</scope>
    <source>
        <strain evidence="8 9">SAG 2043</strain>
    </source>
</reference>
<keyword evidence="3 5" id="KW-0863">Zinc-finger</keyword>
<accession>A0AAW1QF53</accession>
<comment type="caution">
    <text evidence="8">The sequence shown here is derived from an EMBL/GenBank/DDBJ whole genome shotgun (WGS) entry which is preliminary data.</text>
</comment>
<keyword evidence="2" id="KW-0677">Repeat</keyword>
<evidence type="ECO:0000256" key="2">
    <source>
        <dbReference type="ARBA" id="ARBA00022737"/>
    </source>
</evidence>
<keyword evidence="1" id="KW-0479">Metal-binding</keyword>
<dbReference type="InterPro" id="IPR049899">
    <property type="entry name" value="Znf_C2HC_C3H"/>
</dbReference>
<evidence type="ECO:0000256" key="4">
    <source>
        <dbReference type="ARBA" id="ARBA00022833"/>
    </source>
</evidence>
<evidence type="ECO:0000256" key="6">
    <source>
        <dbReference type="SAM" id="MobiDB-lite"/>
    </source>
</evidence>
<dbReference type="PANTHER" id="PTHR13555">
    <property type="entry name" value="C2H2 ZINC FINGER CGI-62-RELATED"/>
    <property type="match status" value="1"/>
</dbReference>
<organism evidence="8 9">
    <name type="scientific">[Myrmecia] bisecta</name>
    <dbReference type="NCBI Taxonomy" id="41462"/>
    <lineage>
        <taxon>Eukaryota</taxon>
        <taxon>Viridiplantae</taxon>
        <taxon>Chlorophyta</taxon>
        <taxon>core chlorophytes</taxon>
        <taxon>Trebouxiophyceae</taxon>
        <taxon>Trebouxiales</taxon>
        <taxon>Trebouxiaceae</taxon>
        <taxon>Myrmecia</taxon>
    </lineage>
</organism>
<feature type="domain" description="C2HC/C3H-type" evidence="7">
    <location>
        <begin position="1"/>
        <end position="29"/>
    </location>
</feature>
<dbReference type="InterPro" id="IPR026319">
    <property type="entry name" value="ZC2HC1A/B-like"/>
</dbReference>
<evidence type="ECO:0000256" key="3">
    <source>
        <dbReference type="ARBA" id="ARBA00022771"/>
    </source>
</evidence>
<evidence type="ECO:0000256" key="5">
    <source>
        <dbReference type="PROSITE-ProRule" id="PRU01371"/>
    </source>
</evidence>
<feature type="region of interest" description="Disordered" evidence="6">
    <location>
        <begin position="178"/>
        <end position="202"/>
    </location>
</feature>
<gene>
    <name evidence="8" type="ORF">WJX72_005316</name>
</gene>
<name>A0AAW1QF53_9CHLO</name>
<dbReference type="PROSITE" id="PS52027">
    <property type="entry name" value="ZF_C2HC_C3H"/>
    <property type="match status" value="2"/>
</dbReference>
<evidence type="ECO:0000259" key="7">
    <source>
        <dbReference type="PROSITE" id="PS52027"/>
    </source>
</evidence>
<evidence type="ECO:0000313" key="8">
    <source>
        <dbReference type="EMBL" id="KAK9820034.1"/>
    </source>
</evidence>
<feature type="region of interest" description="Disordered" evidence="6">
    <location>
        <begin position="52"/>
        <end position="106"/>
    </location>
</feature>
<dbReference type="EMBL" id="JALJOR010000003">
    <property type="protein sequence ID" value="KAK9820034.1"/>
    <property type="molecule type" value="Genomic_DNA"/>
</dbReference>
<keyword evidence="9" id="KW-1185">Reference proteome</keyword>
<evidence type="ECO:0000256" key="1">
    <source>
        <dbReference type="ARBA" id="ARBA00022723"/>
    </source>
</evidence>
<dbReference type="Pfam" id="PF13913">
    <property type="entry name" value="zf-C2HC_2"/>
    <property type="match status" value="2"/>
</dbReference>
<proteinExistence type="predicted"/>
<sequence length="202" mass="21422">MVQCSGCGRSFNEKAYTTHSRICAKVFQTKRRQFNAAEARIADSEAAKFFDAGKGRPQAEAVGSASGFGKPGRASKAQPRATRQASREDEAVGGKGAGQAPTWKQHSEQLRMAMRATKGTAAGFGSLVGVPAAPDESLIPCPHCGRRYNETAAERHIPKCRDIINKPTRLNAHGGKAAYMRGGANANGSPSTPAWGPARRGR</sequence>
<dbReference type="GO" id="GO:0008270">
    <property type="term" value="F:zinc ion binding"/>
    <property type="evidence" value="ECO:0007669"/>
    <property type="project" value="UniProtKB-KW"/>
</dbReference>
<dbReference type="Proteomes" id="UP001489004">
    <property type="component" value="Unassembled WGS sequence"/>
</dbReference>